<comment type="caution">
    <text evidence="11">The sequence shown here is derived from an EMBL/GenBank/DDBJ whole genome shotgun (WGS) entry which is preliminary data.</text>
</comment>
<dbReference type="Gene3D" id="3.30.2350.10">
    <property type="entry name" value="Pseudouridine synthase"/>
    <property type="match status" value="1"/>
</dbReference>
<comment type="catalytic activity">
    <reaction evidence="4">
        <text>uridine(1911/1915/1917) in 23S rRNA = pseudouridine(1911/1915/1917) in 23S rRNA</text>
        <dbReference type="Rhea" id="RHEA:42524"/>
        <dbReference type="Rhea" id="RHEA-COMP:10097"/>
        <dbReference type="Rhea" id="RHEA-COMP:10098"/>
        <dbReference type="ChEBI" id="CHEBI:65314"/>
        <dbReference type="ChEBI" id="CHEBI:65315"/>
        <dbReference type="EC" id="5.4.99.23"/>
    </reaction>
</comment>
<dbReference type="CDD" id="cd00165">
    <property type="entry name" value="S4"/>
    <property type="match status" value="1"/>
</dbReference>
<evidence type="ECO:0000313" key="12">
    <source>
        <dbReference type="Proteomes" id="UP000265366"/>
    </source>
</evidence>
<keyword evidence="12" id="KW-1185">Reference proteome</keyword>
<evidence type="ECO:0000256" key="6">
    <source>
        <dbReference type="PIRSR" id="PIRSR606225-1"/>
    </source>
</evidence>
<dbReference type="NCBIfam" id="TIGR00005">
    <property type="entry name" value="rluA_subfam"/>
    <property type="match status" value="1"/>
</dbReference>
<dbReference type="SMART" id="SM00363">
    <property type="entry name" value="S4"/>
    <property type="match status" value="1"/>
</dbReference>
<dbReference type="InterPro" id="IPR006224">
    <property type="entry name" value="PsdUridine_synth_RluA-like_CS"/>
</dbReference>
<dbReference type="Pfam" id="PF00849">
    <property type="entry name" value="PseudoU_synth_2"/>
    <property type="match status" value="1"/>
</dbReference>
<evidence type="ECO:0000256" key="9">
    <source>
        <dbReference type="SAM" id="MobiDB-lite"/>
    </source>
</evidence>
<dbReference type="GO" id="GO:0160140">
    <property type="term" value="F:23S rRNA pseudouridine(1911/1915/1917) synthase activity"/>
    <property type="evidence" value="ECO:0007669"/>
    <property type="project" value="UniProtKB-EC"/>
</dbReference>
<evidence type="ECO:0000256" key="3">
    <source>
        <dbReference type="ARBA" id="ARBA00023235"/>
    </source>
</evidence>
<evidence type="ECO:0000256" key="8">
    <source>
        <dbReference type="RuleBase" id="RU362028"/>
    </source>
</evidence>
<name>A0A3A1P4A7_9SPHN</name>
<evidence type="ECO:0000256" key="1">
    <source>
        <dbReference type="ARBA" id="ARBA00010876"/>
    </source>
</evidence>
<evidence type="ECO:0000256" key="2">
    <source>
        <dbReference type="ARBA" id="ARBA00022884"/>
    </source>
</evidence>
<evidence type="ECO:0000313" key="11">
    <source>
        <dbReference type="EMBL" id="RIV83271.1"/>
    </source>
</evidence>
<gene>
    <name evidence="11" type="ORF">D2V17_13865</name>
</gene>
<organism evidence="11 12">
    <name type="scientific">Aurantiacibacter xanthus</name>
    <dbReference type="NCBI Taxonomy" id="1784712"/>
    <lineage>
        <taxon>Bacteria</taxon>
        <taxon>Pseudomonadati</taxon>
        <taxon>Pseudomonadota</taxon>
        <taxon>Alphaproteobacteria</taxon>
        <taxon>Sphingomonadales</taxon>
        <taxon>Erythrobacteraceae</taxon>
        <taxon>Aurantiacibacter</taxon>
    </lineage>
</organism>
<feature type="region of interest" description="Disordered" evidence="9">
    <location>
        <begin position="1"/>
        <end position="20"/>
    </location>
</feature>
<dbReference type="SUPFAM" id="SSF55174">
    <property type="entry name" value="Alpha-L RNA-binding motif"/>
    <property type="match status" value="1"/>
</dbReference>
<evidence type="ECO:0000256" key="5">
    <source>
        <dbReference type="ARBA" id="ARBA00056072"/>
    </source>
</evidence>
<dbReference type="InterPro" id="IPR050188">
    <property type="entry name" value="RluA_PseudoU_synthase"/>
</dbReference>
<dbReference type="InterPro" id="IPR006145">
    <property type="entry name" value="PsdUridine_synth_RsuA/RluA"/>
</dbReference>
<dbReference type="PROSITE" id="PS50889">
    <property type="entry name" value="S4"/>
    <property type="match status" value="1"/>
</dbReference>
<dbReference type="Gene3D" id="3.10.290.10">
    <property type="entry name" value="RNA-binding S4 domain"/>
    <property type="match status" value="1"/>
</dbReference>
<dbReference type="FunFam" id="3.30.2350.10:FF:000006">
    <property type="entry name" value="Pseudouridine synthase"/>
    <property type="match status" value="1"/>
</dbReference>
<keyword evidence="2 7" id="KW-0694">RNA-binding</keyword>
<sequence length="332" mass="35218">MARLEEKNSPSTSSGLAESGIVSGTITADGRLDKALAEASDLSRERIKSLISEGKVEISGKPASSPSAKVQAGARFVIHLPPPDDPQARPQAIPLAVVFEDAHLIVVDKPAGMVVHPAAGNPDGTLVNALLHHCAGQLSGIGGVARPGIVHRIDKDTSGLLVVAKSDVAHEGLAKQFADHSIERRYLAVCGGCPSPAEGTINARLGRSDRDRKKMAVLDNNSSRGKHAITHYKLIERLDHASLIECRLETGRTHQVRVHLSSIGHALLGDPVYGRDPSALRSTIRNLGFARQALHAASLGFVHPISGETIQFATELPADMRELIDELGGSDR</sequence>
<proteinExistence type="inferred from homology"/>
<dbReference type="CDD" id="cd02869">
    <property type="entry name" value="PseudoU_synth_RluA_like"/>
    <property type="match status" value="1"/>
</dbReference>
<dbReference type="InterPro" id="IPR002942">
    <property type="entry name" value="S4_RNA-bd"/>
</dbReference>
<dbReference type="Pfam" id="PF01479">
    <property type="entry name" value="S4"/>
    <property type="match status" value="1"/>
</dbReference>
<comment type="similarity">
    <text evidence="1 8">Belongs to the pseudouridine synthase RluA family.</text>
</comment>
<dbReference type="GO" id="GO:0003723">
    <property type="term" value="F:RNA binding"/>
    <property type="evidence" value="ECO:0007669"/>
    <property type="project" value="UniProtKB-KW"/>
</dbReference>
<dbReference type="AlphaFoldDB" id="A0A3A1P4A7"/>
<keyword evidence="3 8" id="KW-0413">Isomerase</keyword>
<dbReference type="SUPFAM" id="SSF55120">
    <property type="entry name" value="Pseudouridine synthase"/>
    <property type="match status" value="1"/>
</dbReference>
<comment type="function">
    <text evidence="5">Responsible for synthesis of pseudouridine from uracil at positions 1911, 1915 and 1917 in 23S ribosomal RNA.</text>
</comment>
<comment type="catalytic activity">
    <reaction evidence="8">
        <text>a uridine in RNA = a pseudouridine in RNA</text>
        <dbReference type="Rhea" id="RHEA:48348"/>
        <dbReference type="Rhea" id="RHEA-COMP:12068"/>
        <dbReference type="Rhea" id="RHEA-COMP:12069"/>
        <dbReference type="ChEBI" id="CHEBI:65314"/>
        <dbReference type="ChEBI" id="CHEBI:65315"/>
    </reaction>
</comment>
<feature type="compositionally biased region" description="Polar residues" evidence="9">
    <location>
        <begin position="9"/>
        <end position="20"/>
    </location>
</feature>
<accession>A0A3A1P4A7</accession>
<dbReference type="InterPro" id="IPR036986">
    <property type="entry name" value="S4_RNA-bd_sf"/>
</dbReference>
<evidence type="ECO:0000256" key="4">
    <source>
        <dbReference type="ARBA" id="ARBA00036882"/>
    </source>
</evidence>
<dbReference type="InterPro" id="IPR006225">
    <property type="entry name" value="PsdUridine_synth_RluC/D"/>
</dbReference>
<evidence type="ECO:0000256" key="7">
    <source>
        <dbReference type="PROSITE-ProRule" id="PRU00182"/>
    </source>
</evidence>
<dbReference type="InterPro" id="IPR020103">
    <property type="entry name" value="PsdUridine_synth_cat_dom_sf"/>
</dbReference>
<feature type="active site" evidence="6">
    <location>
        <position position="154"/>
    </location>
</feature>
<dbReference type="OrthoDB" id="9807829at2"/>
<dbReference type="EMBL" id="QXFM01000113">
    <property type="protein sequence ID" value="RIV83271.1"/>
    <property type="molecule type" value="Genomic_DNA"/>
</dbReference>
<dbReference type="GO" id="GO:0000455">
    <property type="term" value="P:enzyme-directed rRNA pseudouridine synthesis"/>
    <property type="evidence" value="ECO:0007669"/>
    <property type="project" value="TreeGrafter"/>
</dbReference>
<protein>
    <recommendedName>
        <fullName evidence="8">Pseudouridine synthase</fullName>
        <ecNumber evidence="8">5.4.99.-</ecNumber>
    </recommendedName>
</protein>
<feature type="domain" description="RNA-binding S4" evidence="10">
    <location>
        <begin position="30"/>
        <end position="87"/>
    </location>
</feature>
<dbReference type="PROSITE" id="PS01129">
    <property type="entry name" value="PSI_RLU"/>
    <property type="match status" value="1"/>
</dbReference>
<dbReference type="RefSeq" id="WP_119593390.1">
    <property type="nucleotide sequence ID" value="NZ_QXFM01000113.1"/>
</dbReference>
<reference evidence="11 12" key="1">
    <citation type="submission" date="2018-08" db="EMBL/GenBank/DDBJ databases">
        <title>Erythrobacter zhengii sp.nov., a bacterium isolated from deep-sea sediment.</title>
        <authorList>
            <person name="Fang C."/>
            <person name="Wu Y.-H."/>
            <person name="Sun C."/>
            <person name="Wang H."/>
            <person name="Cheng H."/>
            <person name="Meng F.-X."/>
            <person name="Wang C.-S."/>
            <person name="Xu X.-W."/>
        </authorList>
    </citation>
    <scope>NUCLEOTIDE SEQUENCE [LARGE SCALE GENOMIC DNA]</scope>
    <source>
        <strain evidence="11 12">CCTCC AB 2015396</strain>
    </source>
</reference>
<dbReference type="EC" id="5.4.99.-" evidence="8"/>
<dbReference type="Proteomes" id="UP000265366">
    <property type="component" value="Unassembled WGS sequence"/>
</dbReference>
<evidence type="ECO:0000259" key="10">
    <source>
        <dbReference type="SMART" id="SM00363"/>
    </source>
</evidence>
<dbReference type="PANTHER" id="PTHR21600:SF44">
    <property type="entry name" value="RIBOSOMAL LARGE SUBUNIT PSEUDOURIDINE SYNTHASE D"/>
    <property type="match status" value="1"/>
</dbReference>
<dbReference type="PANTHER" id="PTHR21600">
    <property type="entry name" value="MITOCHONDRIAL RNA PSEUDOURIDINE SYNTHASE"/>
    <property type="match status" value="1"/>
</dbReference>